<evidence type="ECO:0000256" key="1">
    <source>
        <dbReference type="SAM" id="SignalP"/>
    </source>
</evidence>
<name>A0ABR2UH99_9PEZI</name>
<feature type="chain" id="PRO_5046933115" evidence="1">
    <location>
        <begin position="19"/>
        <end position="167"/>
    </location>
</feature>
<dbReference type="Proteomes" id="UP001408356">
    <property type="component" value="Unassembled WGS sequence"/>
</dbReference>
<gene>
    <name evidence="2" type="ORF">SUNI508_11454</name>
</gene>
<keyword evidence="3" id="KW-1185">Reference proteome</keyword>
<evidence type="ECO:0000313" key="3">
    <source>
        <dbReference type="Proteomes" id="UP001408356"/>
    </source>
</evidence>
<reference evidence="2 3" key="1">
    <citation type="journal article" date="2024" name="J. Plant Pathol.">
        <title>Sequence and assembly of the genome of Seiridium unicorne, isolate CBS 538.82, causal agent of cypress canker disease.</title>
        <authorList>
            <person name="Scali E."/>
            <person name="Rocca G.D."/>
            <person name="Danti R."/>
            <person name="Garbelotto M."/>
            <person name="Barberini S."/>
            <person name="Baroncelli R."/>
            <person name="Emiliani G."/>
        </authorList>
    </citation>
    <scope>NUCLEOTIDE SEQUENCE [LARGE SCALE GENOMIC DNA]</scope>
    <source>
        <strain evidence="2 3">BM-138-508</strain>
    </source>
</reference>
<accession>A0ABR2UH99</accession>
<evidence type="ECO:0000313" key="2">
    <source>
        <dbReference type="EMBL" id="KAK9414002.1"/>
    </source>
</evidence>
<proteinExistence type="predicted"/>
<feature type="signal peptide" evidence="1">
    <location>
        <begin position="1"/>
        <end position="18"/>
    </location>
</feature>
<sequence length="167" mass="18064">MMFKKLLTTLPFVACAVSKPLEARAVTDFTIYAYGSEDIFGFPVVAINDTAYITSNPIDQTSSAQNVTFDAMSTRGNFTATIAEEGESLFYVPSTSGTIGFTNSTDDSTVITTGFGFYGHVVFLQTGTTMLTEWYAIPTSDSAMWQLSWNDQTGEGIPVALRNIAPS</sequence>
<comment type="caution">
    <text evidence="2">The sequence shown here is derived from an EMBL/GenBank/DDBJ whole genome shotgun (WGS) entry which is preliminary data.</text>
</comment>
<protein>
    <submittedName>
        <fullName evidence="2">Uncharacterized protein</fullName>
    </submittedName>
</protein>
<keyword evidence="1" id="KW-0732">Signal</keyword>
<dbReference type="EMBL" id="JARVKF010000431">
    <property type="protein sequence ID" value="KAK9414002.1"/>
    <property type="molecule type" value="Genomic_DNA"/>
</dbReference>
<organism evidence="2 3">
    <name type="scientific">Seiridium unicorne</name>
    <dbReference type="NCBI Taxonomy" id="138068"/>
    <lineage>
        <taxon>Eukaryota</taxon>
        <taxon>Fungi</taxon>
        <taxon>Dikarya</taxon>
        <taxon>Ascomycota</taxon>
        <taxon>Pezizomycotina</taxon>
        <taxon>Sordariomycetes</taxon>
        <taxon>Xylariomycetidae</taxon>
        <taxon>Amphisphaeriales</taxon>
        <taxon>Sporocadaceae</taxon>
        <taxon>Seiridium</taxon>
    </lineage>
</organism>